<dbReference type="RefSeq" id="WP_323247671.1">
    <property type="nucleotide sequence ID" value="NZ_JAYFUL010000007.1"/>
</dbReference>
<sequence length="185" mass="22031">MLKFITLLLFITVSCQSSQEEISWDDKLFHQKEEYLYYQDEPFTGIVLKFYANHQIQSRQYFSAGKLDGLSEKWFENGQMQERRYFTENHKTGKHEAWWENGQQRFEYQFDNDVPIKTHKEWYPNGQLFTISNYDENGQPMGVQQMWFDDGKIKANYEVKNGRRFGLLGAKGCMGKNEKSVTNEN</sequence>
<dbReference type="EMBL" id="JAYFUL010000007">
    <property type="protein sequence ID" value="MEA5257353.1"/>
    <property type="molecule type" value="Genomic_DNA"/>
</dbReference>
<dbReference type="Proteomes" id="UP001304671">
    <property type="component" value="Unassembled WGS sequence"/>
</dbReference>
<accession>A0ABU5QJW7</accession>
<dbReference type="PROSITE" id="PS51257">
    <property type="entry name" value="PROKAR_LIPOPROTEIN"/>
    <property type="match status" value="1"/>
</dbReference>
<comment type="caution">
    <text evidence="1">The sequence shown here is derived from an EMBL/GenBank/DDBJ whole genome shotgun (WGS) entry which is preliminary data.</text>
</comment>
<keyword evidence="2" id="KW-1185">Reference proteome</keyword>
<dbReference type="InterPro" id="IPR011652">
    <property type="entry name" value="MORN_2"/>
</dbReference>
<dbReference type="Gene3D" id="3.90.930.1">
    <property type="match status" value="1"/>
</dbReference>
<gene>
    <name evidence="1" type="ORF">VB264_06135</name>
</gene>
<protein>
    <submittedName>
        <fullName evidence="1">Toxin-antitoxin system YwqK family antitoxin</fullName>
    </submittedName>
</protein>
<evidence type="ECO:0000313" key="1">
    <source>
        <dbReference type="EMBL" id="MEA5257353.1"/>
    </source>
</evidence>
<proteinExistence type="predicted"/>
<reference evidence="1 2" key="1">
    <citation type="submission" date="2023-12" db="EMBL/GenBank/DDBJ databases">
        <title>Novel species of the genus Arcicella isolated from rivers.</title>
        <authorList>
            <person name="Lu H."/>
        </authorList>
    </citation>
    <scope>NUCLEOTIDE SEQUENCE [LARGE SCALE GENOMIC DNA]</scope>
    <source>
        <strain evidence="1 2">LMG 21963</strain>
    </source>
</reference>
<dbReference type="Pfam" id="PF07661">
    <property type="entry name" value="MORN_2"/>
    <property type="match status" value="2"/>
</dbReference>
<name>A0ABU5QJW7_9BACT</name>
<organism evidence="1 2">
    <name type="scientific">Arcicella aquatica</name>
    <dbReference type="NCBI Taxonomy" id="217141"/>
    <lineage>
        <taxon>Bacteria</taxon>
        <taxon>Pseudomonadati</taxon>
        <taxon>Bacteroidota</taxon>
        <taxon>Cytophagia</taxon>
        <taxon>Cytophagales</taxon>
        <taxon>Flectobacillaceae</taxon>
        <taxon>Arcicella</taxon>
    </lineage>
</organism>
<dbReference type="SUPFAM" id="SSF82185">
    <property type="entry name" value="Histone H3 K4-specific methyltransferase SET7/9 N-terminal domain"/>
    <property type="match status" value="2"/>
</dbReference>
<evidence type="ECO:0000313" key="2">
    <source>
        <dbReference type="Proteomes" id="UP001304671"/>
    </source>
</evidence>